<accession>A0A3B0QUY7</accession>
<evidence type="ECO:0000313" key="1">
    <source>
        <dbReference type="EMBL" id="VAV84092.1"/>
    </source>
</evidence>
<protein>
    <recommendedName>
        <fullName evidence="2">SpoVT-AbrB domain-containing protein</fullName>
    </recommendedName>
</protein>
<dbReference type="AlphaFoldDB" id="A0A3B0QUY7"/>
<dbReference type="EMBL" id="UOEA01000060">
    <property type="protein sequence ID" value="VAV84092.1"/>
    <property type="molecule type" value="Genomic_DNA"/>
</dbReference>
<dbReference type="InterPro" id="IPR037914">
    <property type="entry name" value="SpoVT-AbrB_sf"/>
</dbReference>
<name>A0A3B0QUY7_9ZZZZ</name>
<proteinExistence type="predicted"/>
<reference evidence="1" key="1">
    <citation type="submission" date="2018-06" db="EMBL/GenBank/DDBJ databases">
        <authorList>
            <person name="Zhirakovskaya E."/>
        </authorList>
    </citation>
    <scope>NUCLEOTIDE SEQUENCE</scope>
</reference>
<organism evidence="1">
    <name type="scientific">hydrothermal vent metagenome</name>
    <dbReference type="NCBI Taxonomy" id="652676"/>
    <lineage>
        <taxon>unclassified sequences</taxon>
        <taxon>metagenomes</taxon>
        <taxon>ecological metagenomes</taxon>
    </lineage>
</organism>
<gene>
    <name evidence="1" type="ORF">MNBD_DELTA01-732</name>
</gene>
<dbReference type="SUPFAM" id="SSF89447">
    <property type="entry name" value="AbrB/MazE/MraZ-like"/>
    <property type="match status" value="1"/>
</dbReference>
<sequence length="66" mass="7505">MKAKIIQIEKGKEGVALPADFLRYLELIPGAEVEIKLDKGKKWILVRPLHAENFVDHFKDAIDSMS</sequence>
<evidence type="ECO:0008006" key="2">
    <source>
        <dbReference type="Google" id="ProtNLM"/>
    </source>
</evidence>